<protein>
    <submittedName>
        <fullName evidence="2">Uncharacterized protein</fullName>
    </submittedName>
</protein>
<organism evidence="2 3">
    <name type="scientific">Hungatella hathewayi</name>
    <dbReference type="NCBI Taxonomy" id="154046"/>
    <lineage>
        <taxon>Bacteria</taxon>
        <taxon>Bacillati</taxon>
        <taxon>Bacillota</taxon>
        <taxon>Clostridia</taxon>
        <taxon>Lachnospirales</taxon>
        <taxon>Lachnospiraceae</taxon>
        <taxon>Hungatella</taxon>
    </lineage>
</organism>
<dbReference type="AlphaFoldDB" id="A0AA37JD82"/>
<comment type="caution">
    <text evidence="2">The sequence shown here is derived from an EMBL/GenBank/DDBJ whole genome shotgun (WGS) entry which is preliminary data.</text>
</comment>
<gene>
    <name evidence="2" type="ORF">CE91St55_08600</name>
</gene>
<evidence type="ECO:0000256" key="1">
    <source>
        <dbReference type="SAM" id="MobiDB-lite"/>
    </source>
</evidence>
<sequence length="105" mass="12102">MIKIGREKTGLLDDLWKKTGCLYLSDLKQPAWRAVCCSVIREIQEEEYTLWEWSDAARYLSNADGVIASTKFQSKEEAKRAILKPGQPTGPDIRSKQKQEEKNER</sequence>
<evidence type="ECO:0000313" key="3">
    <source>
        <dbReference type="Proteomes" id="UP001055091"/>
    </source>
</evidence>
<feature type="region of interest" description="Disordered" evidence="1">
    <location>
        <begin position="78"/>
        <end position="105"/>
    </location>
</feature>
<proteinExistence type="predicted"/>
<feature type="compositionally biased region" description="Basic and acidic residues" evidence="1">
    <location>
        <begin position="93"/>
        <end position="105"/>
    </location>
</feature>
<reference evidence="2" key="1">
    <citation type="submission" date="2022-01" db="EMBL/GenBank/DDBJ databases">
        <title>Novel bile acid biosynthetic pathways are enriched in the microbiome of centenarians.</title>
        <authorList>
            <person name="Sato Y."/>
            <person name="Atarashi K."/>
            <person name="Plichta R.D."/>
            <person name="Arai Y."/>
            <person name="Sasajima S."/>
            <person name="Kearney M.S."/>
            <person name="Suda W."/>
            <person name="Takeshita K."/>
            <person name="Sasaki T."/>
            <person name="Okamoto S."/>
            <person name="Skelly N.A."/>
            <person name="Okamura Y."/>
            <person name="Vlamakis H."/>
            <person name="Li Y."/>
            <person name="Tanoue T."/>
            <person name="Takei H."/>
            <person name="Nittono H."/>
            <person name="Narushima S."/>
            <person name="Irie J."/>
            <person name="Itoh H."/>
            <person name="Moriya K."/>
            <person name="Sugiura Y."/>
            <person name="Suematsu M."/>
            <person name="Moritoki N."/>
            <person name="Shibata S."/>
            <person name="Littman R.D."/>
            <person name="Fischbach A.M."/>
            <person name="Uwamino Y."/>
            <person name="Inoue T."/>
            <person name="Honda A."/>
            <person name="Hattori M."/>
            <person name="Murai T."/>
            <person name="Xavier J.R."/>
            <person name="Hirose N."/>
            <person name="Honda K."/>
        </authorList>
    </citation>
    <scope>NUCLEOTIDE SEQUENCE</scope>
    <source>
        <strain evidence="2">CE91-St55</strain>
    </source>
</reference>
<dbReference type="EMBL" id="BQNJ01000001">
    <property type="protein sequence ID" value="GKG98878.1"/>
    <property type="molecule type" value="Genomic_DNA"/>
</dbReference>
<accession>A0AA37JD82</accession>
<evidence type="ECO:0000313" key="2">
    <source>
        <dbReference type="EMBL" id="GKG98878.1"/>
    </source>
</evidence>
<name>A0AA37JD82_9FIRM</name>
<dbReference type="RefSeq" id="WP_244052364.1">
    <property type="nucleotide sequence ID" value="NZ_BQNJ01000001.1"/>
</dbReference>
<dbReference type="Proteomes" id="UP001055091">
    <property type="component" value="Unassembled WGS sequence"/>
</dbReference>